<dbReference type="Pfam" id="PF00892">
    <property type="entry name" value="EamA"/>
    <property type="match status" value="2"/>
</dbReference>
<dbReference type="EMBL" id="MKIN01000024">
    <property type="protein sequence ID" value="OLP48196.1"/>
    <property type="molecule type" value="Genomic_DNA"/>
</dbReference>
<keyword evidence="1" id="KW-0812">Transmembrane</keyword>
<dbReference type="STRING" id="887144.BJF91_08640"/>
<feature type="transmembrane region" description="Helical" evidence="1">
    <location>
        <begin position="126"/>
        <end position="143"/>
    </location>
</feature>
<evidence type="ECO:0000313" key="4">
    <source>
        <dbReference type="EMBL" id="OLP48196.1"/>
    </source>
</evidence>
<feature type="transmembrane region" description="Helical" evidence="1">
    <location>
        <begin position="242"/>
        <end position="259"/>
    </location>
</feature>
<protein>
    <submittedName>
        <fullName evidence="3">Drug/metabolite transporter (DMT)-like permease</fullName>
    </submittedName>
</protein>
<feature type="transmembrane region" description="Helical" evidence="1">
    <location>
        <begin position="210"/>
        <end position="230"/>
    </location>
</feature>
<reference evidence="4 5" key="1">
    <citation type="submission" date="2016-09" db="EMBL/GenBank/DDBJ databases">
        <title>Rhizobium oryziradicis sp. nov., isolated from the root of rice.</title>
        <authorList>
            <person name="Zhao J."/>
            <person name="Zhang X."/>
        </authorList>
    </citation>
    <scope>NUCLEOTIDE SEQUENCE [LARGE SCALE GENOMIC DNA]</scope>
    <source>
        <strain evidence="4 5">14971</strain>
    </source>
</reference>
<dbReference type="RefSeq" id="WP_075616251.1">
    <property type="nucleotide sequence ID" value="NZ_JACIED010000002.1"/>
</dbReference>
<feature type="domain" description="EamA" evidence="2">
    <location>
        <begin position="151"/>
        <end position="276"/>
    </location>
</feature>
<dbReference type="GO" id="GO:0016020">
    <property type="term" value="C:membrane"/>
    <property type="evidence" value="ECO:0007669"/>
    <property type="project" value="InterPro"/>
</dbReference>
<evidence type="ECO:0000313" key="5">
    <source>
        <dbReference type="Proteomes" id="UP000185598"/>
    </source>
</evidence>
<evidence type="ECO:0000259" key="2">
    <source>
        <dbReference type="Pfam" id="PF00892"/>
    </source>
</evidence>
<dbReference type="InterPro" id="IPR037185">
    <property type="entry name" value="EmrE-like"/>
</dbReference>
<dbReference type="Proteomes" id="UP000185598">
    <property type="component" value="Unassembled WGS sequence"/>
</dbReference>
<dbReference type="PANTHER" id="PTHR22911">
    <property type="entry name" value="ACYL-MALONYL CONDENSING ENZYME-RELATED"/>
    <property type="match status" value="1"/>
</dbReference>
<dbReference type="PANTHER" id="PTHR22911:SF135">
    <property type="entry name" value="BLR4310 PROTEIN"/>
    <property type="match status" value="1"/>
</dbReference>
<keyword evidence="1" id="KW-1133">Transmembrane helix</keyword>
<dbReference type="OrthoDB" id="7165334at2"/>
<keyword evidence="5" id="KW-1185">Reference proteome</keyword>
<comment type="caution">
    <text evidence="4">The sequence shown here is derived from an EMBL/GenBank/DDBJ whole genome shotgun (WGS) entry which is preliminary data.</text>
</comment>
<accession>A0A1Q9A128</accession>
<dbReference type="InterPro" id="IPR000620">
    <property type="entry name" value="EamA_dom"/>
</dbReference>
<name>A0A1Q9A128_9HYPH</name>
<dbReference type="EMBL" id="JACIED010000002">
    <property type="protein sequence ID" value="MBB4007867.1"/>
    <property type="molecule type" value="Genomic_DNA"/>
</dbReference>
<feature type="transmembrane region" description="Helical" evidence="1">
    <location>
        <begin position="265"/>
        <end position="281"/>
    </location>
</feature>
<feature type="transmembrane region" description="Helical" evidence="1">
    <location>
        <begin position="149"/>
        <end position="167"/>
    </location>
</feature>
<gene>
    <name evidence="4" type="ORF">BJF91_08640</name>
    <name evidence="3" type="ORF">GGQ71_002130</name>
</gene>
<feature type="transmembrane region" description="Helical" evidence="1">
    <location>
        <begin position="179"/>
        <end position="198"/>
    </location>
</feature>
<feature type="domain" description="EamA" evidence="2">
    <location>
        <begin position="7"/>
        <end position="140"/>
    </location>
</feature>
<reference evidence="3 6" key="2">
    <citation type="submission" date="2020-08" db="EMBL/GenBank/DDBJ databases">
        <title>Genomic Encyclopedia of Type Strains, Phase IV (KMG-IV): sequencing the most valuable type-strain genomes for metagenomic binning, comparative biology and taxonomic classification.</title>
        <authorList>
            <person name="Goeker M."/>
        </authorList>
    </citation>
    <scope>NUCLEOTIDE SEQUENCE [LARGE SCALE GENOMIC DNA]</scope>
    <source>
        <strain evidence="3 6">DSM 100021</strain>
    </source>
</reference>
<sequence>MVLTTNMKGALFMAAAMAGFTINDALTKSLTTVMPVGQIMLLRGALTTLLVSVIAVQARAVISPRLLRNPFIMTRVLCEVFASITYLTALSYIPLANAASILQSLPLAVTLGAALFLREPVGWRRWIAILAGFVGVMIIIRPGPEGFTLSSLYVLGSVFFAATRDLVTTRIDRSTPSIVVTWMTAAGNALAGALLIPMEGGWQPVSSGNFSILVCAAVLMFVGYQCIIMAMRTAEISFIAPFRYSGLLWAIGLSIVVFGDWPDPWILVGMTVVVGSGLYAFHRERVLKSAIASQAAATATVVTP</sequence>
<organism evidence="4 5">
    <name type="scientific">Allorhizobium taibaishanense</name>
    <dbReference type="NCBI Taxonomy" id="887144"/>
    <lineage>
        <taxon>Bacteria</taxon>
        <taxon>Pseudomonadati</taxon>
        <taxon>Pseudomonadota</taxon>
        <taxon>Alphaproteobacteria</taxon>
        <taxon>Hyphomicrobiales</taxon>
        <taxon>Rhizobiaceae</taxon>
        <taxon>Rhizobium/Agrobacterium group</taxon>
        <taxon>Allorhizobium</taxon>
    </lineage>
</organism>
<feature type="transmembrane region" description="Helical" evidence="1">
    <location>
        <begin position="39"/>
        <end position="62"/>
    </location>
</feature>
<evidence type="ECO:0000313" key="6">
    <source>
        <dbReference type="Proteomes" id="UP000544107"/>
    </source>
</evidence>
<dbReference type="Gene3D" id="1.10.3730.20">
    <property type="match status" value="1"/>
</dbReference>
<evidence type="ECO:0000313" key="3">
    <source>
        <dbReference type="EMBL" id="MBB4007867.1"/>
    </source>
</evidence>
<feature type="transmembrane region" description="Helical" evidence="1">
    <location>
        <begin position="99"/>
        <end position="117"/>
    </location>
</feature>
<proteinExistence type="predicted"/>
<evidence type="ECO:0000256" key="1">
    <source>
        <dbReference type="SAM" id="Phobius"/>
    </source>
</evidence>
<feature type="transmembrane region" description="Helical" evidence="1">
    <location>
        <begin position="74"/>
        <end position="93"/>
    </location>
</feature>
<dbReference type="AlphaFoldDB" id="A0A1Q9A128"/>
<dbReference type="Proteomes" id="UP000544107">
    <property type="component" value="Unassembled WGS sequence"/>
</dbReference>
<keyword evidence="1" id="KW-0472">Membrane</keyword>
<dbReference type="SUPFAM" id="SSF103481">
    <property type="entry name" value="Multidrug resistance efflux transporter EmrE"/>
    <property type="match status" value="2"/>
</dbReference>